<gene>
    <name evidence="1" type="ORF">A2Y75_09370</name>
</gene>
<organism evidence="1 2">
    <name type="scientific">Candidatus Solincola sediminis</name>
    <dbReference type="NCBI Taxonomy" id="1797199"/>
    <lineage>
        <taxon>Bacteria</taxon>
        <taxon>Bacillati</taxon>
        <taxon>Actinomycetota</taxon>
        <taxon>Candidatus Geothermincolia</taxon>
        <taxon>Candidatus Geothermincolales</taxon>
        <taxon>Candidatus Geothermincolaceae</taxon>
        <taxon>Candidatus Solincola</taxon>
    </lineage>
</organism>
<reference evidence="1 2" key="1">
    <citation type="journal article" date="2016" name="Nat. Commun.">
        <title>Thousands of microbial genomes shed light on interconnected biogeochemical processes in an aquifer system.</title>
        <authorList>
            <person name="Anantharaman K."/>
            <person name="Brown C.T."/>
            <person name="Hug L.A."/>
            <person name="Sharon I."/>
            <person name="Castelle C.J."/>
            <person name="Probst A.J."/>
            <person name="Thomas B.C."/>
            <person name="Singh A."/>
            <person name="Wilkins M.J."/>
            <person name="Karaoz U."/>
            <person name="Brodie E.L."/>
            <person name="Williams K.H."/>
            <person name="Hubbard S.S."/>
            <person name="Banfield J.F."/>
        </authorList>
    </citation>
    <scope>NUCLEOTIDE SEQUENCE [LARGE SCALE GENOMIC DNA]</scope>
</reference>
<accession>A0A1F2WF76</accession>
<dbReference type="AlphaFoldDB" id="A0A1F2WF76"/>
<evidence type="ECO:0000313" key="2">
    <source>
        <dbReference type="Proteomes" id="UP000177876"/>
    </source>
</evidence>
<evidence type="ECO:0000313" key="1">
    <source>
        <dbReference type="EMBL" id="OFW55516.1"/>
    </source>
</evidence>
<proteinExistence type="predicted"/>
<dbReference type="PANTHER" id="PTHR34547:SF1">
    <property type="entry name" value="YACP-LIKE NYN DOMAIN PROTEIN"/>
    <property type="match status" value="1"/>
</dbReference>
<dbReference type="Proteomes" id="UP000177876">
    <property type="component" value="Unassembled WGS sequence"/>
</dbReference>
<sequence>MKAVVVDGYNLVHSQPRLKAALREGHEQAREALIKELSPLASPGRYDLLMVVFDAAGSSQLEPAVENRLGIIVVYTRRGQSADAFIEAAVKHLVTEAEVEVSTSDRAVRDVCAGFGARPLDPSTLLELGEEASSDISREIQDMKKDNRSPLEDRVSKEVRHLLDEMRYH</sequence>
<dbReference type="EMBL" id="MELK01000053">
    <property type="protein sequence ID" value="OFW55516.1"/>
    <property type="molecule type" value="Genomic_DNA"/>
</dbReference>
<dbReference type="InterPro" id="IPR010298">
    <property type="entry name" value="YacP-like"/>
</dbReference>
<dbReference type="STRING" id="1797197.A2Y75_09370"/>
<protein>
    <recommendedName>
        <fullName evidence="3">NYN domain-containing protein</fullName>
    </recommendedName>
</protein>
<evidence type="ECO:0008006" key="3">
    <source>
        <dbReference type="Google" id="ProtNLM"/>
    </source>
</evidence>
<dbReference type="PANTHER" id="PTHR34547">
    <property type="entry name" value="YACP-LIKE NYN DOMAIN PROTEIN"/>
    <property type="match status" value="1"/>
</dbReference>
<comment type="caution">
    <text evidence="1">The sequence shown here is derived from an EMBL/GenBank/DDBJ whole genome shotgun (WGS) entry which is preliminary data.</text>
</comment>
<name>A0A1F2WF76_9ACTN</name>
<dbReference type="Pfam" id="PF05991">
    <property type="entry name" value="NYN_YacP"/>
    <property type="match status" value="1"/>
</dbReference>